<proteinExistence type="predicted"/>
<dbReference type="Pfam" id="PF07310">
    <property type="entry name" value="PAS_5"/>
    <property type="match status" value="1"/>
</dbReference>
<comment type="caution">
    <text evidence="1">The sequence shown here is derived from an EMBL/GenBank/DDBJ whole genome shotgun (WGS) entry which is preliminary data.</text>
</comment>
<dbReference type="Proteomes" id="UP001521181">
    <property type="component" value="Unassembled WGS sequence"/>
</dbReference>
<dbReference type="RefSeq" id="WP_233675236.1">
    <property type="nucleotide sequence ID" value="NZ_JAJUOS010000001.1"/>
</dbReference>
<gene>
    <name evidence="1" type="ORF">LZA78_01800</name>
</gene>
<keyword evidence="2" id="KW-1185">Reference proteome</keyword>
<organism evidence="1 2">
    <name type="scientific">Rhodobacter flavimaris</name>
    <dbReference type="NCBI Taxonomy" id="2907145"/>
    <lineage>
        <taxon>Bacteria</taxon>
        <taxon>Pseudomonadati</taxon>
        <taxon>Pseudomonadota</taxon>
        <taxon>Alphaproteobacteria</taxon>
        <taxon>Rhodobacterales</taxon>
        <taxon>Rhodobacter group</taxon>
        <taxon>Rhodobacter</taxon>
    </lineage>
</organism>
<evidence type="ECO:0000313" key="2">
    <source>
        <dbReference type="Proteomes" id="UP001521181"/>
    </source>
</evidence>
<accession>A0ABS8YT04</accession>
<evidence type="ECO:0000313" key="1">
    <source>
        <dbReference type="EMBL" id="MCE5972225.1"/>
    </source>
</evidence>
<protein>
    <submittedName>
        <fullName evidence="1">PAS domain-containing protein</fullName>
    </submittedName>
</protein>
<dbReference type="InterPro" id="IPR009922">
    <property type="entry name" value="DUF1457"/>
</dbReference>
<name>A0ABS8YT04_9RHOB</name>
<dbReference type="EMBL" id="JAJUOS010000001">
    <property type="protein sequence ID" value="MCE5972225.1"/>
    <property type="molecule type" value="Genomic_DNA"/>
</dbReference>
<sequence length="216" mass="23775">MKRDDDTPWNSLRPAETSTRVLADLRSYWEGLRCGRIVPARADIDPRRIEEQLEFAFVLERIAPGIARFRIAGQHLTRLMGMEVRGMPLSALVTPPTRDLLAQVTERVFATPAVAEIELRAQTGLGRPALSGRMLLLPMSSGMGTIDRALGCLVTDGRQIGLTPRRFSWAGSSVTRIAAASESVAQGFGEPAALFEAQDETPEMRRARFRIVTSGE</sequence>
<reference evidence="1 2" key="1">
    <citation type="submission" date="2021-12" db="EMBL/GenBank/DDBJ databases">
        <title>Sinirhodobacter sp. WL0062 is a bacterium isolated from seawater.</title>
        <authorList>
            <person name="Wang L."/>
            <person name="He W."/>
            <person name="Zhang D.-F."/>
        </authorList>
    </citation>
    <scope>NUCLEOTIDE SEQUENCE [LARGE SCALE GENOMIC DNA]</scope>
    <source>
        <strain evidence="1 2">WL0062</strain>
    </source>
</reference>